<dbReference type="SUPFAM" id="SSF56784">
    <property type="entry name" value="HAD-like"/>
    <property type="match status" value="1"/>
</dbReference>
<keyword evidence="3" id="KW-1185">Reference proteome</keyword>
<name>A0A9X2BWR4_9PROT</name>
<accession>A0A9X2BWR4</accession>
<dbReference type="RefSeq" id="WP_248668486.1">
    <property type="nucleotide sequence ID" value="NZ_JALPRX010000081.1"/>
</dbReference>
<comment type="caution">
    <text evidence="2">The sequence shown here is derived from an EMBL/GenBank/DDBJ whole genome shotgun (WGS) entry which is preliminary data.</text>
</comment>
<organism evidence="2 3">
    <name type="scientific">Roseomonas acroporae</name>
    <dbReference type="NCBI Taxonomy" id="2937791"/>
    <lineage>
        <taxon>Bacteria</taxon>
        <taxon>Pseudomonadati</taxon>
        <taxon>Pseudomonadota</taxon>
        <taxon>Alphaproteobacteria</taxon>
        <taxon>Acetobacterales</taxon>
        <taxon>Roseomonadaceae</taxon>
        <taxon>Roseomonas</taxon>
    </lineage>
</organism>
<dbReference type="Gene3D" id="3.40.50.1000">
    <property type="entry name" value="HAD superfamily/HAD-like"/>
    <property type="match status" value="1"/>
</dbReference>
<gene>
    <name evidence="2" type="ORF">M0638_18500</name>
</gene>
<dbReference type="AlphaFoldDB" id="A0A9X2BWR4"/>
<evidence type="ECO:0000313" key="3">
    <source>
        <dbReference type="Proteomes" id="UP001139516"/>
    </source>
</evidence>
<sequence length="126" mass="13167">MRRLVIDLDGTITRDDPGRDHAGKEPDPEAVARLRESRAQGFAIVLHAARSMRADGSAAGPIGAHALPAVADRPRRHDIPCDGIHPGTPRCGTEGFRVDDRAVRPDAFPNPGLPGSRALIGGAAGG</sequence>
<evidence type="ECO:0000256" key="1">
    <source>
        <dbReference type="SAM" id="MobiDB-lite"/>
    </source>
</evidence>
<reference evidence="2" key="1">
    <citation type="submission" date="2022-04" db="EMBL/GenBank/DDBJ databases">
        <title>Roseomonas acroporae sp. nov., isolated from coral Acropora digitifera.</title>
        <authorList>
            <person name="Sun H."/>
        </authorList>
    </citation>
    <scope>NUCLEOTIDE SEQUENCE</scope>
    <source>
        <strain evidence="2">NAR14</strain>
    </source>
</reference>
<proteinExistence type="predicted"/>
<dbReference type="Proteomes" id="UP001139516">
    <property type="component" value="Unassembled WGS sequence"/>
</dbReference>
<evidence type="ECO:0000313" key="2">
    <source>
        <dbReference type="EMBL" id="MCK8786371.1"/>
    </source>
</evidence>
<dbReference type="InterPro" id="IPR036412">
    <property type="entry name" value="HAD-like_sf"/>
</dbReference>
<dbReference type="EMBL" id="JALPRX010000081">
    <property type="protein sequence ID" value="MCK8786371.1"/>
    <property type="molecule type" value="Genomic_DNA"/>
</dbReference>
<feature type="region of interest" description="Disordered" evidence="1">
    <location>
        <begin position="69"/>
        <end position="126"/>
    </location>
</feature>
<dbReference type="InterPro" id="IPR023214">
    <property type="entry name" value="HAD_sf"/>
</dbReference>
<protein>
    <submittedName>
        <fullName evidence="2">Capsular biosynthesis protein</fullName>
    </submittedName>
</protein>
<feature type="region of interest" description="Disordered" evidence="1">
    <location>
        <begin position="1"/>
        <end position="28"/>
    </location>
</feature>